<sequence>MAAMTMHRAKGIEFSKVVLVAGKRTPAELARLERMDPADRADAELRTRSLIYAAAARARDELRSRAPVSGGERPPPCLVAAPRVDSFPMPRVRSVIRRGHG</sequence>
<dbReference type="EMBL" id="BAAARY010000023">
    <property type="protein sequence ID" value="GAA2531008.1"/>
    <property type="molecule type" value="Genomic_DNA"/>
</dbReference>
<evidence type="ECO:0000256" key="1">
    <source>
        <dbReference type="SAM" id="MobiDB-lite"/>
    </source>
</evidence>
<dbReference type="InterPro" id="IPR027417">
    <property type="entry name" value="P-loop_NTPase"/>
</dbReference>
<dbReference type="Proteomes" id="UP001499978">
    <property type="component" value="Unassembled WGS sequence"/>
</dbReference>
<evidence type="ECO:0000313" key="3">
    <source>
        <dbReference type="Proteomes" id="UP001499978"/>
    </source>
</evidence>
<keyword evidence="3" id="KW-1185">Reference proteome</keyword>
<name>A0ABN3NQG4_9ACTN</name>
<evidence type="ECO:0008006" key="4">
    <source>
        <dbReference type="Google" id="ProtNLM"/>
    </source>
</evidence>
<comment type="caution">
    <text evidence="2">The sequence shown here is derived from an EMBL/GenBank/DDBJ whole genome shotgun (WGS) entry which is preliminary data.</text>
</comment>
<dbReference type="SUPFAM" id="SSF52540">
    <property type="entry name" value="P-loop containing nucleoside triphosphate hydrolases"/>
    <property type="match status" value="1"/>
</dbReference>
<protein>
    <recommendedName>
        <fullName evidence="4">DNA helicase</fullName>
    </recommendedName>
</protein>
<accession>A0ABN3NQG4</accession>
<feature type="region of interest" description="Disordered" evidence="1">
    <location>
        <begin position="62"/>
        <end position="82"/>
    </location>
</feature>
<dbReference type="Gene3D" id="3.40.50.300">
    <property type="entry name" value="P-loop containing nucleotide triphosphate hydrolases"/>
    <property type="match status" value="1"/>
</dbReference>
<organism evidence="2 3">
    <name type="scientific">Pilimelia columellifera subsp. columellifera</name>
    <dbReference type="NCBI Taxonomy" id="706583"/>
    <lineage>
        <taxon>Bacteria</taxon>
        <taxon>Bacillati</taxon>
        <taxon>Actinomycetota</taxon>
        <taxon>Actinomycetes</taxon>
        <taxon>Micromonosporales</taxon>
        <taxon>Micromonosporaceae</taxon>
        <taxon>Pilimelia</taxon>
    </lineage>
</organism>
<reference evidence="2 3" key="1">
    <citation type="journal article" date="2019" name="Int. J. Syst. Evol. Microbiol.">
        <title>The Global Catalogue of Microorganisms (GCM) 10K type strain sequencing project: providing services to taxonomists for standard genome sequencing and annotation.</title>
        <authorList>
            <consortium name="The Broad Institute Genomics Platform"/>
            <consortium name="The Broad Institute Genome Sequencing Center for Infectious Disease"/>
            <person name="Wu L."/>
            <person name="Ma J."/>
        </authorList>
    </citation>
    <scope>NUCLEOTIDE SEQUENCE [LARGE SCALE GENOMIC DNA]</scope>
    <source>
        <strain evidence="2 3">JCM 3367</strain>
    </source>
</reference>
<evidence type="ECO:0000313" key="2">
    <source>
        <dbReference type="EMBL" id="GAA2531008.1"/>
    </source>
</evidence>
<proteinExistence type="predicted"/>
<gene>
    <name evidence="2" type="ORF">GCM10010201_33200</name>
</gene>